<dbReference type="InterPro" id="IPR003439">
    <property type="entry name" value="ABC_transporter-like_ATP-bd"/>
</dbReference>
<dbReference type="GO" id="GO:0005524">
    <property type="term" value="F:ATP binding"/>
    <property type="evidence" value="ECO:0007669"/>
    <property type="project" value="UniProtKB-KW"/>
</dbReference>
<dbReference type="GO" id="GO:0015408">
    <property type="term" value="F:ABC-type ferric iron transporter activity"/>
    <property type="evidence" value="ECO:0007669"/>
    <property type="project" value="InterPro"/>
</dbReference>
<reference evidence="13 14" key="1">
    <citation type="submission" date="2018-04" db="EMBL/GenBank/DDBJ databases">
        <authorList>
            <person name="Li J."/>
        </authorList>
    </citation>
    <scope>NUCLEOTIDE SEQUENCE [LARGE SCALE GENOMIC DNA]</scope>
    <source>
        <strain evidence="14">30A</strain>
    </source>
</reference>
<keyword evidence="9" id="KW-0406">Ion transport</keyword>
<dbReference type="KEGG" id="agm:DCE93_00445"/>
<evidence type="ECO:0000256" key="4">
    <source>
        <dbReference type="ARBA" id="ARBA00022519"/>
    </source>
</evidence>
<sequence>MMLTVSGVSKSFGRTPVLEGVSLAVPQGSRTAIVGASGSGKSTLLRLIAGFEQPDAGSIRLGDRTLAAPGTSVPAHRRDIGYVAQDGALFPHLTVAGNIAFGLPRGRGRTRDARVREVMELSALSPDLADRYPHQLSGGQQQRVALARALAPRPGIILLDEPFSALDTGLREQTRRAVIDALERSGITAVLVTHDQDEALSFGHAIGVMVDGRLAQAGAPDAVFDDPETAEIAAFLGPAVLLPASPGDGCVDCAIGRIPLRHDRSNGAVVGFAMVRPAQIDLSTSADAAELNALVREVRPMGPIAEVSLLAGDTDPVLIDVRVPLHQLNGLRPGSRVAVRVDGGAVFYPADEPLELDRVGDEAPHPVGA</sequence>
<dbReference type="PROSITE" id="PS00211">
    <property type="entry name" value="ABC_TRANSPORTER_1"/>
    <property type="match status" value="1"/>
</dbReference>
<organism evidence="13 14">
    <name type="scientific">Agromyces badenianii</name>
    <dbReference type="NCBI Taxonomy" id="2080742"/>
    <lineage>
        <taxon>Bacteria</taxon>
        <taxon>Bacillati</taxon>
        <taxon>Actinomycetota</taxon>
        <taxon>Actinomycetes</taxon>
        <taxon>Micrococcales</taxon>
        <taxon>Microbacteriaceae</taxon>
        <taxon>Agromyces</taxon>
    </lineage>
</organism>
<keyword evidence="10" id="KW-0472">Membrane</keyword>
<dbReference type="InterPro" id="IPR050093">
    <property type="entry name" value="ABC_SmlMolc_Importer"/>
</dbReference>
<dbReference type="SMART" id="SM00382">
    <property type="entry name" value="AAA"/>
    <property type="match status" value="1"/>
</dbReference>
<dbReference type="EC" id="7.6.2.9" evidence="11"/>
<keyword evidence="4" id="KW-0997">Cell inner membrane</keyword>
<dbReference type="SUPFAM" id="SSF50331">
    <property type="entry name" value="MOP-like"/>
    <property type="match status" value="1"/>
</dbReference>
<evidence type="ECO:0000259" key="12">
    <source>
        <dbReference type="PROSITE" id="PS50893"/>
    </source>
</evidence>
<keyword evidence="1" id="KW-0813">Transport</keyword>
<evidence type="ECO:0000256" key="7">
    <source>
        <dbReference type="ARBA" id="ARBA00022967"/>
    </source>
</evidence>
<keyword evidence="8" id="KW-0408">Iron</keyword>
<dbReference type="InterPro" id="IPR015853">
    <property type="entry name" value="ABC_transpr_FbpC"/>
</dbReference>
<keyword evidence="6 13" id="KW-0067">ATP-binding</keyword>
<dbReference type="PANTHER" id="PTHR42781">
    <property type="entry name" value="SPERMIDINE/PUTRESCINE IMPORT ATP-BINDING PROTEIN POTA"/>
    <property type="match status" value="1"/>
</dbReference>
<evidence type="ECO:0000256" key="1">
    <source>
        <dbReference type="ARBA" id="ARBA00022448"/>
    </source>
</evidence>
<dbReference type="OrthoDB" id="9802264at2"/>
<dbReference type="PANTHER" id="PTHR42781:SF5">
    <property type="entry name" value="PUTRESCINE TRANSPORT ATP-BINDING PROTEIN POTG"/>
    <property type="match status" value="1"/>
</dbReference>
<dbReference type="InterPro" id="IPR017871">
    <property type="entry name" value="ABC_transporter-like_CS"/>
</dbReference>
<dbReference type="GO" id="GO:0016887">
    <property type="term" value="F:ATP hydrolysis activity"/>
    <property type="evidence" value="ECO:0007669"/>
    <property type="project" value="InterPro"/>
</dbReference>
<keyword evidence="3" id="KW-0410">Iron transport</keyword>
<accession>A0A2S0WSR2</accession>
<dbReference type="CDD" id="cd03259">
    <property type="entry name" value="ABC_Carb_Solutes_like"/>
    <property type="match status" value="1"/>
</dbReference>
<evidence type="ECO:0000313" key="14">
    <source>
        <dbReference type="Proteomes" id="UP000244729"/>
    </source>
</evidence>
<feature type="domain" description="ABC transporter" evidence="12">
    <location>
        <begin position="3"/>
        <end position="236"/>
    </location>
</feature>
<protein>
    <recommendedName>
        <fullName evidence="11">ABC-type quaternary amine transporter</fullName>
        <ecNumber evidence="11">7.6.2.9</ecNumber>
    </recommendedName>
</protein>
<name>A0A2S0WSR2_9MICO</name>
<evidence type="ECO:0000256" key="5">
    <source>
        <dbReference type="ARBA" id="ARBA00022741"/>
    </source>
</evidence>
<keyword evidence="5" id="KW-0547">Nucleotide-binding</keyword>
<dbReference type="RefSeq" id="WP_108594155.1">
    <property type="nucleotide sequence ID" value="NZ_CP028913.1"/>
</dbReference>
<proteinExistence type="predicted"/>
<keyword evidence="7" id="KW-1278">Translocase</keyword>
<evidence type="ECO:0000256" key="3">
    <source>
        <dbReference type="ARBA" id="ARBA00022496"/>
    </source>
</evidence>
<gene>
    <name evidence="13" type="ORF">DCE93_00445</name>
</gene>
<evidence type="ECO:0000256" key="2">
    <source>
        <dbReference type="ARBA" id="ARBA00022475"/>
    </source>
</evidence>
<evidence type="ECO:0000256" key="9">
    <source>
        <dbReference type="ARBA" id="ARBA00023065"/>
    </source>
</evidence>
<dbReference type="PROSITE" id="PS50893">
    <property type="entry name" value="ABC_TRANSPORTER_2"/>
    <property type="match status" value="1"/>
</dbReference>
<dbReference type="Gene3D" id="3.40.50.300">
    <property type="entry name" value="P-loop containing nucleotide triphosphate hydrolases"/>
    <property type="match status" value="1"/>
</dbReference>
<dbReference type="GO" id="GO:0016020">
    <property type="term" value="C:membrane"/>
    <property type="evidence" value="ECO:0007669"/>
    <property type="project" value="InterPro"/>
</dbReference>
<dbReference type="AlphaFoldDB" id="A0A2S0WSR2"/>
<evidence type="ECO:0000256" key="10">
    <source>
        <dbReference type="ARBA" id="ARBA00023136"/>
    </source>
</evidence>
<dbReference type="InterPro" id="IPR027417">
    <property type="entry name" value="P-loop_NTPase"/>
</dbReference>
<dbReference type="EMBL" id="CP028913">
    <property type="protein sequence ID" value="AWB94328.1"/>
    <property type="molecule type" value="Genomic_DNA"/>
</dbReference>
<dbReference type="SUPFAM" id="SSF52540">
    <property type="entry name" value="P-loop containing nucleoside triphosphate hydrolases"/>
    <property type="match status" value="1"/>
</dbReference>
<evidence type="ECO:0000256" key="11">
    <source>
        <dbReference type="ARBA" id="ARBA00066388"/>
    </source>
</evidence>
<dbReference type="InterPro" id="IPR003593">
    <property type="entry name" value="AAA+_ATPase"/>
</dbReference>
<evidence type="ECO:0000256" key="8">
    <source>
        <dbReference type="ARBA" id="ARBA00023004"/>
    </source>
</evidence>
<keyword evidence="14" id="KW-1185">Reference proteome</keyword>
<evidence type="ECO:0000256" key="6">
    <source>
        <dbReference type="ARBA" id="ARBA00022840"/>
    </source>
</evidence>
<dbReference type="Pfam" id="PF00005">
    <property type="entry name" value="ABC_tran"/>
    <property type="match status" value="1"/>
</dbReference>
<dbReference type="Proteomes" id="UP000244729">
    <property type="component" value="Chromosome"/>
</dbReference>
<evidence type="ECO:0000313" key="13">
    <source>
        <dbReference type="EMBL" id="AWB94328.1"/>
    </source>
</evidence>
<dbReference type="FunFam" id="3.40.50.300:FF:000425">
    <property type="entry name" value="Probable ABC transporter, ATP-binding subunit"/>
    <property type="match status" value="1"/>
</dbReference>
<dbReference type="InterPro" id="IPR008995">
    <property type="entry name" value="Mo/tungstate-bd_C_term_dom"/>
</dbReference>
<keyword evidence="2" id="KW-1003">Cell membrane</keyword>
<dbReference type="GO" id="GO:0015418">
    <property type="term" value="F:ABC-type quaternary ammonium compound transporting activity"/>
    <property type="evidence" value="ECO:0007669"/>
    <property type="project" value="UniProtKB-EC"/>
</dbReference>